<evidence type="ECO:0000256" key="1">
    <source>
        <dbReference type="ARBA" id="ARBA00023002"/>
    </source>
</evidence>
<reference evidence="3" key="1">
    <citation type="submission" date="2022-08" db="EMBL/GenBank/DDBJ databases">
        <authorList>
            <person name="Wang H."/>
        </authorList>
    </citation>
    <scope>NUCLEOTIDE SEQUENCE</scope>
    <source>
        <strain evidence="3">PS10</strain>
    </source>
</reference>
<evidence type="ECO:0000313" key="3">
    <source>
        <dbReference type="EMBL" id="MDL0089416.1"/>
    </source>
</evidence>
<dbReference type="SUPFAM" id="SSF52218">
    <property type="entry name" value="Flavoproteins"/>
    <property type="match status" value="1"/>
</dbReference>
<sequence length="183" mass="20302">MKNVLIISGHPDLKNSVANATILDNISKILPNAKIRKLDELHKNGEFDIKAEQEAILDADIMVWQMPFYWYSMPSLMKKWLDEVFLHGFAHGSNAKIGGKKLIISITTGAPSELYSQNGLMKHSLSELIAPFESLASLCKLELKVPLFLTGISYINADETELNRQKEAAKNHANNLANAIKGA</sequence>
<dbReference type="EMBL" id="JANURM010000012">
    <property type="protein sequence ID" value="MDL0089416.1"/>
    <property type="molecule type" value="Genomic_DNA"/>
</dbReference>
<dbReference type="InterPro" id="IPR029039">
    <property type="entry name" value="Flavoprotein-like_sf"/>
</dbReference>
<evidence type="ECO:0000313" key="4">
    <source>
        <dbReference type="Proteomes" id="UP001173801"/>
    </source>
</evidence>
<dbReference type="Proteomes" id="UP001173801">
    <property type="component" value="Unassembled WGS sequence"/>
</dbReference>
<dbReference type="InterPro" id="IPR046980">
    <property type="entry name" value="KefG/KefF"/>
</dbReference>
<reference evidence="3" key="2">
    <citation type="journal article" date="2023" name="Microorganisms">
        <title>Isolation and Genomic Characteristics of Cat-Borne Campylobacter felis sp. nov. and Sheep-Borne Campylobacter ovis sp. nov.</title>
        <authorList>
            <person name="Wang H."/>
            <person name="Li Y."/>
            <person name="Gu Y."/>
            <person name="Zhou G."/>
            <person name="Chen X."/>
            <person name="Zhang X."/>
            <person name="Shao Z."/>
            <person name="Zhang J."/>
            <person name="Zhang M."/>
        </authorList>
    </citation>
    <scope>NUCLEOTIDE SEQUENCE</scope>
    <source>
        <strain evidence="3">PS10</strain>
    </source>
</reference>
<dbReference type="Pfam" id="PF02525">
    <property type="entry name" value="Flavodoxin_2"/>
    <property type="match status" value="1"/>
</dbReference>
<accession>A0ABT7HR78</accession>
<dbReference type="RefSeq" id="WP_284938081.1">
    <property type="nucleotide sequence ID" value="NZ_JANURM010000012.1"/>
</dbReference>
<feature type="domain" description="Flavodoxin-like fold" evidence="2">
    <location>
        <begin position="2"/>
        <end position="172"/>
    </location>
</feature>
<gene>
    <name evidence="3" type="ORF">NYG85_08605</name>
</gene>
<dbReference type="Gene3D" id="3.40.50.360">
    <property type="match status" value="1"/>
</dbReference>
<evidence type="ECO:0000259" key="2">
    <source>
        <dbReference type="Pfam" id="PF02525"/>
    </source>
</evidence>
<comment type="caution">
    <text evidence="3">The sequence shown here is derived from an EMBL/GenBank/DDBJ whole genome shotgun (WGS) entry which is preliminary data.</text>
</comment>
<proteinExistence type="predicted"/>
<keyword evidence="1" id="KW-0560">Oxidoreductase</keyword>
<name>A0ABT7HR78_9BACT</name>
<dbReference type="PANTHER" id="PTHR47307">
    <property type="entry name" value="GLUTATHIONE-REGULATED POTASSIUM-EFFLUX SYSTEM ANCILLARY PROTEIN KEFG"/>
    <property type="match status" value="1"/>
</dbReference>
<protein>
    <submittedName>
        <fullName evidence="3">NAD(P)H-dependent oxidoreductase</fullName>
    </submittedName>
</protein>
<dbReference type="InterPro" id="IPR003680">
    <property type="entry name" value="Flavodoxin_fold"/>
</dbReference>
<keyword evidence="4" id="KW-1185">Reference proteome</keyword>
<organism evidence="3 4">
    <name type="scientific">Campylobacter gastrosuis</name>
    <dbReference type="NCBI Taxonomy" id="2974576"/>
    <lineage>
        <taxon>Bacteria</taxon>
        <taxon>Pseudomonadati</taxon>
        <taxon>Campylobacterota</taxon>
        <taxon>Epsilonproteobacteria</taxon>
        <taxon>Campylobacterales</taxon>
        <taxon>Campylobacteraceae</taxon>
        <taxon>Campylobacter</taxon>
    </lineage>
</organism>
<dbReference type="PANTHER" id="PTHR47307:SF1">
    <property type="entry name" value="GLUTATHIONE-REGULATED POTASSIUM-EFFLUX SYSTEM ANCILLARY PROTEIN KEFG"/>
    <property type="match status" value="1"/>
</dbReference>